<feature type="domain" description="MaoC-like" evidence="2">
    <location>
        <begin position="23"/>
        <end position="120"/>
    </location>
</feature>
<dbReference type="SUPFAM" id="SSF54637">
    <property type="entry name" value="Thioesterase/thiol ester dehydrase-isomerase"/>
    <property type="match status" value="1"/>
</dbReference>
<evidence type="ECO:0000256" key="1">
    <source>
        <dbReference type="ARBA" id="ARBA00005254"/>
    </source>
</evidence>
<dbReference type="PANTHER" id="PTHR43437">
    <property type="entry name" value="HYDROXYACYL-THIOESTER DEHYDRATASE TYPE 2, MITOCHONDRIAL-RELATED"/>
    <property type="match status" value="1"/>
</dbReference>
<keyword evidence="4" id="KW-1185">Reference proteome</keyword>
<organism evidence="3 4">
    <name type="scientific">Gordonia lacunae</name>
    <dbReference type="NCBI Taxonomy" id="417102"/>
    <lineage>
        <taxon>Bacteria</taxon>
        <taxon>Bacillati</taxon>
        <taxon>Actinomycetota</taxon>
        <taxon>Actinomycetes</taxon>
        <taxon>Mycobacteriales</taxon>
        <taxon>Gordoniaceae</taxon>
        <taxon>Gordonia</taxon>
    </lineage>
</organism>
<sequence length="152" mass="16110">MTDPSPATSAPLSLSVGDTATFTKTVGEYDVYGFAGITGDFAPNHIDRAYMAAGSYGERIAHGVLILGLSSTASTEIAARAGERAVSYGYDRVRFVAPVFLGDTVTITYTVDRIDDAEQKSYSSIVATTQRGETCMVATHVLKFLPHTDSAS</sequence>
<dbReference type="Gene3D" id="3.10.129.10">
    <property type="entry name" value="Hotdog Thioesterase"/>
    <property type="match status" value="1"/>
</dbReference>
<dbReference type="AlphaFoldDB" id="A0A243Q769"/>
<proteinExistence type="inferred from homology"/>
<dbReference type="OrthoDB" id="9796589at2"/>
<evidence type="ECO:0000313" key="4">
    <source>
        <dbReference type="Proteomes" id="UP000194632"/>
    </source>
</evidence>
<name>A0A243Q769_9ACTN</name>
<dbReference type="GO" id="GO:0006633">
    <property type="term" value="P:fatty acid biosynthetic process"/>
    <property type="evidence" value="ECO:0007669"/>
    <property type="project" value="TreeGrafter"/>
</dbReference>
<dbReference type="PANTHER" id="PTHR43437:SF3">
    <property type="entry name" value="HYDROXYACYL-THIOESTER DEHYDRATASE TYPE 2, MITOCHONDRIAL"/>
    <property type="match status" value="1"/>
</dbReference>
<dbReference type="EMBL" id="NGFO01000027">
    <property type="protein sequence ID" value="OUC76841.1"/>
    <property type="molecule type" value="Genomic_DNA"/>
</dbReference>
<comment type="similarity">
    <text evidence="1">Belongs to the enoyl-CoA hydratase/isomerase family.</text>
</comment>
<dbReference type="Proteomes" id="UP000194632">
    <property type="component" value="Unassembled WGS sequence"/>
</dbReference>
<dbReference type="RefSeq" id="WP_086537027.1">
    <property type="nucleotide sequence ID" value="NZ_NGFO01000027.1"/>
</dbReference>
<evidence type="ECO:0000259" key="2">
    <source>
        <dbReference type="Pfam" id="PF01575"/>
    </source>
</evidence>
<gene>
    <name evidence="3" type="ORF">CA982_20185</name>
</gene>
<protein>
    <submittedName>
        <fullName evidence="3">Dehydratase</fullName>
    </submittedName>
</protein>
<dbReference type="InterPro" id="IPR002539">
    <property type="entry name" value="MaoC-like_dom"/>
</dbReference>
<dbReference type="Pfam" id="PF01575">
    <property type="entry name" value="MaoC_dehydratas"/>
    <property type="match status" value="1"/>
</dbReference>
<evidence type="ECO:0000313" key="3">
    <source>
        <dbReference type="EMBL" id="OUC76841.1"/>
    </source>
</evidence>
<dbReference type="InterPro" id="IPR029069">
    <property type="entry name" value="HotDog_dom_sf"/>
</dbReference>
<dbReference type="STRING" id="417102.CA982_20185"/>
<dbReference type="GO" id="GO:0019171">
    <property type="term" value="F:(3R)-hydroxyacyl-[acyl-carrier-protein] dehydratase activity"/>
    <property type="evidence" value="ECO:0007669"/>
    <property type="project" value="TreeGrafter"/>
</dbReference>
<comment type="caution">
    <text evidence="3">The sequence shown here is derived from an EMBL/GenBank/DDBJ whole genome shotgun (WGS) entry which is preliminary data.</text>
</comment>
<reference evidence="3 4" key="1">
    <citation type="submission" date="2017-05" db="EMBL/GenBank/DDBJ databases">
        <title>Biotechnological potential of actinobacteria isolated from South African environments.</title>
        <authorList>
            <person name="Le Roes-Hill M."/>
            <person name="Prins A."/>
            <person name="Durrell K.A."/>
        </authorList>
    </citation>
    <scope>NUCLEOTIDE SEQUENCE [LARGE SCALE GENOMIC DNA]</scope>
    <source>
        <strain evidence="3">BS2</strain>
    </source>
</reference>
<dbReference type="InterPro" id="IPR050965">
    <property type="entry name" value="UPF0336/Enoyl-CoA_hydratase"/>
</dbReference>
<accession>A0A243Q769</accession>